<dbReference type="Gene3D" id="3.40.50.880">
    <property type="match status" value="1"/>
</dbReference>
<dbReference type="EMBL" id="JAAFYZ010000042">
    <property type="protein sequence ID" value="MBS2548142.1"/>
    <property type="molecule type" value="Genomic_DNA"/>
</dbReference>
<proteinExistence type="predicted"/>
<dbReference type="RefSeq" id="WP_212009717.1">
    <property type="nucleotide sequence ID" value="NZ_JAAFYZ010000042.1"/>
</dbReference>
<dbReference type="Proteomes" id="UP000730482">
    <property type="component" value="Unassembled WGS sequence"/>
</dbReference>
<dbReference type="PROSITE" id="PS01124">
    <property type="entry name" value="HTH_ARAC_FAMILY_2"/>
    <property type="match status" value="1"/>
</dbReference>
<dbReference type="PANTHER" id="PTHR43130">
    <property type="entry name" value="ARAC-FAMILY TRANSCRIPTIONAL REGULATOR"/>
    <property type="match status" value="1"/>
</dbReference>
<dbReference type="Gene3D" id="1.10.10.60">
    <property type="entry name" value="Homeodomain-like"/>
    <property type="match status" value="1"/>
</dbReference>
<dbReference type="SUPFAM" id="SSF52317">
    <property type="entry name" value="Class I glutamine amidotransferase-like"/>
    <property type="match status" value="1"/>
</dbReference>
<keyword evidence="2" id="KW-0238">DNA-binding</keyword>
<dbReference type="InterPro" id="IPR029062">
    <property type="entry name" value="Class_I_gatase-like"/>
</dbReference>
<dbReference type="PANTHER" id="PTHR43130:SF3">
    <property type="entry name" value="HTH-TYPE TRANSCRIPTIONAL REGULATOR RV1931C"/>
    <property type="match status" value="1"/>
</dbReference>
<protein>
    <submittedName>
        <fullName evidence="5">Helix-turn-helix domain-containing protein</fullName>
    </submittedName>
</protein>
<evidence type="ECO:0000259" key="4">
    <source>
        <dbReference type="PROSITE" id="PS01124"/>
    </source>
</evidence>
<dbReference type="InterPro" id="IPR018060">
    <property type="entry name" value="HTH_AraC"/>
</dbReference>
<feature type="domain" description="HTH araC/xylS-type" evidence="4">
    <location>
        <begin position="219"/>
        <end position="316"/>
    </location>
</feature>
<keyword evidence="3" id="KW-0804">Transcription</keyword>
<dbReference type="PROSITE" id="PS00041">
    <property type="entry name" value="HTH_ARAC_FAMILY_1"/>
    <property type="match status" value="1"/>
</dbReference>
<dbReference type="InterPro" id="IPR009057">
    <property type="entry name" value="Homeodomain-like_sf"/>
</dbReference>
<keyword evidence="6" id="KW-1185">Reference proteome</keyword>
<dbReference type="CDD" id="cd03137">
    <property type="entry name" value="GATase1_AraC_1"/>
    <property type="match status" value="1"/>
</dbReference>
<dbReference type="Pfam" id="PF01965">
    <property type="entry name" value="DJ-1_PfpI"/>
    <property type="match status" value="1"/>
</dbReference>
<dbReference type="SUPFAM" id="SSF46689">
    <property type="entry name" value="Homeodomain-like"/>
    <property type="match status" value="1"/>
</dbReference>
<name>A0ABS5KQ17_9ACTN</name>
<dbReference type="InterPro" id="IPR052158">
    <property type="entry name" value="INH-QAR"/>
</dbReference>
<accession>A0ABS5KQ17</accession>
<evidence type="ECO:0000313" key="6">
    <source>
        <dbReference type="Proteomes" id="UP000730482"/>
    </source>
</evidence>
<evidence type="ECO:0000256" key="2">
    <source>
        <dbReference type="ARBA" id="ARBA00023125"/>
    </source>
</evidence>
<organism evidence="5 6">
    <name type="scientific">Catenulispora pinistramenti</name>
    <dbReference type="NCBI Taxonomy" id="2705254"/>
    <lineage>
        <taxon>Bacteria</taxon>
        <taxon>Bacillati</taxon>
        <taxon>Actinomycetota</taxon>
        <taxon>Actinomycetes</taxon>
        <taxon>Catenulisporales</taxon>
        <taxon>Catenulisporaceae</taxon>
        <taxon>Catenulispora</taxon>
    </lineage>
</organism>
<evidence type="ECO:0000256" key="3">
    <source>
        <dbReference type="ARBA" id="ARBA00023163"/>
    </source>
</evidence>
<keyword evidence="1" id="KW-0805">Transcription regulation</keyword>
<gene>
    <name evidence="5" type="ORF">KGQ19_14840</name>
</gene>
<dbReference type="Pfam" id="PF12833">
    <property type="entry name" value="HTH_18"/>
    <property type="match status" value="1"/>
</dbReference>
<dbReference type="InterPro" id="IPR018062">
    <property type="entry name" value="HTH_AraC-typ_CS"/>
</dbReference>
<dbReference type="InterPro" id="IPR002818">
    <property type="entry name" value="DJ-1/PfpI"/>
</dbReference>
<comment type="caution">
    <text evidence="5">The sequence shown here is derived from an EMBL/GenBank/DDBJ whole genome shotgun (WGS) entry which is preliminary data.</text>
</comment>
<evidence type="ECO:0000313" key="5">
    <source>
        <dbReference type="EMBL" id="MBS2548142.1"/>
    </source>
</evidence>
<sequence>MRKESDAHRVALVAIPGVRLFELAIAAEVFGVDRHDLVPDWYDFALVASTPSGETISHGITVPAGRGLDALRTADTVIIPASAEAHSGAPAELLLALRAAHARGARIAAICSGSFVLAEAGLLDGRRATTHWMHADELARRYPTVDVDPAVLYVHDGVWTSAGSAAGLDLCLELVRRDHGSAIANEIARRIVIPPHRDGGQAQYIRAAATGVGESAPRRDVYEWARRNLRAVTVAAMAEHLGISTRTLHRRFLEETGRPPQVWLQRLRLQSAAELLESTDLGLAAIARRAGLGTATNLRAQFAAVYGVPPAHYRRTFRPALEPASAGPGRAE</sequence>
<evidence type="ECO:0000256" key="1">
    <source>
        <dbReference type="ARBA" id="ARBA00023015"/>
    </source>
</evidence>
<dbReference type="SMART" id="SM00342">
    <property type="entry name" value="HTH_ARAC"/>
    <property type="match status" value="1"/>
</dbReference>
<reference evidence="5 6" key="1">
    <citation type="submission" date="2020-02" db="EMBL/GenBank/DDBJ databases">
        <title>Acidophilic actinobacteria isolated from forest soil.</title>
        <authorList>
            <person name="Golinska P."/>
        </authorList>
    </citation>
    <scope>NUCLEOTIDE SEQUENCE [LARGE SCALE GENOMIC DNA]</scope>
    <source>
        <strain evidence="5 6">NL8</strain>
    </source>
</reference>